<dbReference type="Proteomes" id="UP000240830">
    <property type="component" value="Unassembled WGS sequence"/>
</dbReference>
<dbReference type="InterPro" id="IPR036869">
    <property type="entry name" value="J_dom_sf"/>
</dbReference>
<gene>
    <name evidence="9" type="ORF">PSACC_03231</name>
</gene>
<dbReference type="PANTHER" id="PTHR43908:SF3">
    <property type="entry name" value="AT29763P-RELATED"/>
    <property type="match status" value="1"/>
</dbReference>
<keyword evidence="10" id="KW-1185">Reference proteome</keyword>
<evidence type="ECO:0000259" key="8">
    <source>
        <dbReference type="PROSITE" id="PS50076"/>
    </source>
</evidence>
<dbReference type="InterPro" id="IPR015399">
    <property type="entry name" value="DUF1977_DnaJ-like"/>
</dbReference>
<evidence type="ECO:0000256" key="5">
    <source>
        <dbReference type="ARBA" id="ARBA00023136"/>
    </source>
</evidence>
<dbReference type="InterPro" id="IPR051100">
    <property type="entry name" value="DnaJ_subfamily_B/C"/>
</dbReference>
<dbReference type="STRING" id="1246581.A0A2H9TH59"/>
<feature type="transmembrane region" description="Helical" evidence="7">
    <location>
        <begin position="216"/>
        <end position="241"/>
    </location>
</feature>
<feature type="compositionally biased region" description="Polar residues" evidence="6">
    <location>
        <begin position="71"/>
        <end position="89"/>
    </location>
</feature>
<dbReference type="GO" id="GO:0071218">
    <property type="term" value="P:cellular response to misfolded protein"/>
    <property type="evidence" value="ECO:0007669"/>
    <property type="project" value="TreeGrafter"/>
</dbReference>
<dbReference type="PROSITE" id="PS50076">
    <property type="entry name" value="DNAJ_2"/>
    <property type="match status" value="1"/>
</dbReference>
<evidence type="ECO:0000256" key="7">
    <source>
        <dbReference type="SAM" id="Phobius"/>
    </source>
</evidence>
<reference evidence="9 10" key="1">
    <citation type="submission" date="2016-10" db="EMBL/GenBank/DDBJ databases">
        <title>The genome of Paramicrosporidium saccamoebae is the missing link in understanding Cryptomycota and Microsporidia evolution.</title>
        <authorList>
            <person name="Quandt C.A."/>
            <person name="Beaudet D."/>
            <person name="Corsaro D."/>
            <person name="Michel R."/>
            <person name="Corradi N."/>
            <person name="James T."/>
        </authorList>
    </citation>
    <scope>NUCLEOTIDE SEQUENCE [LARGE SCALE GENOMIC DNA]</scope>
    <source>
        <strain evidence="9 10">KSL3</strain>
    </source>
</reference>
<comment type="subcellular location">
    <subcellularLocation>
        <location evidence="1">Endoplasmic reticulum membrane</location>
        <topology evidence="1">Single-pass membrane protein</topology>
    </subcellularLocation>
</comment>
<dbReference type="OrthoDB" id="1507364at2759"/>
<organism evidence="9 10">
    <name type="scientific">Paramicrosporidium saccamoebae</name>
    <dbReference type="NCBI Taxonomy" id="1246581"/>
    <lineage>
        <taxon>Eukaryota</taxon>
        <taxon>Fungi</taxon>
        <taxon>Fungi incertae sedis</taxon>
        <taxon>Cryptomycota</taxon>
        <taxon>Cryptomycota incertae sedis</taxon>
        <taxon>Paramicrosporidium</taxon>
    </lineage>
</organism>
<evidence type="ECO:0000313" key="10">
    <source>
        <dbReference type="Proteomes" id="UP000240830"/>
    </source>
</evidence>
<dbReference type="Pfam" id="PF00226">
    <property type="entry name" value="DnaJ"/>
    <property type="match status" value="1"/>
</dbReference>
<dbReference type="AlphaFoldDB" id="A0A2H9TH59"/>
<dbReference type="InterPro" id="IPR018253">
    <property type="entry name" value="DnaJ_domain_CS"/>
</dbReference>
<evidence type="ECO:0000256" key="1">
    <source>
        <dbReference type="ARBA" id="ARBA00004389"/>
    </source>
</evidence>
<dbReference type="SUPFAM" id="SSF46565">
    <property type="entry name" value="Chaperone J-domain"/>
    <property type="match status" value="1"/>
</dbReference>
<evidence type="ECO:0000256" key="2">
    <source>
        <dbReference type="ARBA" id="ARBA00022692"/>
    </source>
</evidence>
<protein>
    <recommendedName>
        <fullName evidence="8">J domain-containing protein</fullName>
    </recommendedName>
</protein>
<keyword evidence="2 7" id="KW-0812">Transmembrane</keyword>
<dbReference type="PANTHER" id="PTHR43908">
    <property type="entry name" value="AT29763P-RELATED"/>
    <property type="match status" value="1"/>
</dbReference>
<dbReference type="PRINTS" id="PR00625">
    <property type="entry name" value="JDOMAIN"/>
</dbReference>
<keyword evidence="4 7" id="KW-1133">Transmembrane helix</keyword>
<keyword evidence="3" id="KW-0256">Endoplasmic reticulum</keyword>
<evidence type="ECO:0000256" key="4">
    <source>
        <dbReference type="ARBA" id="ARBA00022989"/>
    </source>
</evidence>
<evidence type="ECO:0000256" key="3">
    <source>
        <dbReference type="ARBA" id="ARBA00022824"/>
    </source>
</evidence>
<comment type="caution">
    <text evidence="9">The sequence shown here is derived from an EMBL/GenBank/DDBJ whole genome shotgun (WGS) entry which is preliminary data.</text>
</comment>
<evidence type="ECO:0000256" key="6">
    <source>
        <dbReference type="SAM" id="MobiDB-lite"/>
    </source>
</evidence>
<dbReference type="EMBL" id="MTSL01000200">
    <property type="protein sequence ID" value="PJF16960.1"/>
    <property type="molecule type" value="Genomic_DNA"/>
</dbReference>
<name>A0A2H9TH59_9FUNG</name>
<keyword evidence="5 7" id="KW-0472">Membrane</keyword>
<dbReference type="GO" id="GO:0030544">
    <property type="term" value="F:Hsp70 protein binding"/>
    <property type="evidence" value="ECO:0007669"/>
    <property type="project" value="TreeGrafter"/>
</dbReference>
<feature type="region of interest" description="Disordered" evidence="6">
    <location>
        <begin position="53"/>
        <end position="89"/>
    </location>
</feature>
<dbReference type="GO" id="GO:0005789">
    <property type="term" value="C:endoplasmic reticulum membrane"/>
    <property type="evidence" value="ECO:0007669"/>
    <property type="project" value="UniProtKB-SubCell"/>
</dbReference>
<accession>A0A2H9TH59</accession>
<dbReference type="CDD" id="cd06257">
    <property type="entry name" value="DnaJ"/>
    <property type="match status" value="1"/>
</dbReference>
<dbReference type="Gene3D" id="1.10.287.110">
    <property type="entry name" value="DnaJ domain"/>
    <property type="match status" value="1"/>
</dbReference>
<dbReference type="InterPro" id="IPR001623">
    <property type="entry name" value="DnaJ_domain"/>
</dbReference>
<evidence type="ECO:0000313" key="9">
    <source>
        <dbReference type="EMBL" id="PJF16960.1"/>
    </source>
</evidence>
<dbReference type="Pfam" id="PF09320">
    <property type="entry name" value="DUF1977"/>
    <property type="match status" value="1"/>
</dbReference>
<feature type="domain" description="J" evidence="8">
    <location>
        <begin position="50"/>
        <end position="141"/>
    </location>
</feature>
<dbReference type="PROSITE" id="PS00636">
    <property type="entry name" value="DNAJ_1"/>
    <property type="match status" value="1"/>
</dbReference>
<sequence length="355" mass="40613">MAEANRDEAARCEELSRRFFDQKEYTLAAKYAEKSVRLYETAQSLAWLSTVRQTLSEPAPPRPAESKSPQDSKSASHAQTPQKTKPLDSNTYTKEQAEGMALQFHPDKNHAPGADEAFKVVSRAFSCLSDTSKKTQYDQFGSEEPAGFSGVRFRRTARPMNFEGEISPEELFNMFFNGGFEGAHFQSSGFPPMFVHHFHSGGQRARRRQKHQEQPLSWIAIALQIIPVAIVGLFLFLGSFLGTSNASTDTWDAYSRYISLSRTSSHTHQMATEKNAVPYWATTDYQKYFSRGNQRELRVYEEAVERQYLVEIQKKCQEEELDLQKRKVNAKTREELERLQMEKCPSCDKLHSYSV</sequence>
<proteinExistence type="predicted"/>